<sequence length="408" mass="47293">MHAVHFLNPATIATTHKEEEKEIIPMNRRVGDKRFLWEKRALACVMVTLCICTSFMVYWGVILYDRAACTEKIAIHDKFAAAAAVGVERSIGHTYRIFVFTYARPDGLNGTLTSLLNADYSKAAAGSVDLEVFVDYRRNDTPQMQQNQSAILQLLRNFIWVHGRYKIHQRLVNVGLRLSIMEAWQPTSEIEVAVFFEDDVVVSPYWFSWAHDTLGQYAPVGAHNVIEADPRLVGLALFRPIFDELSKKHVHVNNNYAPFLLQQPCSWGAVYLPGPWRRFRDFFEKEKEKDLKVRRLEGARNPTSNYWNYKSSWKKYLIYHMYRNGLYMMYPNLPEKLVLSTSLLLPGEHPTPPKRLFVLNVVRKEHLQNELVERSLRQFTNMKDMKVYDVMFDEAQSVDALLPKGGQV</sequence>
<dbReference type="AlphaFoldDB" id="A0A061JCL9"/>
<protein>
    <submittedName>
        <fullName evidence="2">Uncharacterized protein</fullName>
    </submittedName>
</protein>
<dbReference type="OrthoDB" id="2020070at2759"/>
<evidence type="ECO:0000313" key="3">
    <source>
        <dbReference type="Proteomes" id="UP000031737"/>
    </source>
</evidence>
<organism evidence="2 3">
    <name type="scientific">Trypanosoma rangeli SC58</name>
    <dbReference type="NCBI Taxonomy" id="429131"/>
    <lineage>
        <taxon>Eukaryota</taxon>
        <taxon>Discoba</taxon>
        <taxon>Euglenozoa</taxon>
        <taxon>Kinetoplastea</taxon>
        <taxon>Metakinetoplastina</taxon>
        <taxon>Trypanosomatida</taxon>
        <taxon>Trypanosomatidae</taxon>
        <taxon>Trypanosoma</taxon>
        <taxon>Herpetosoma</taxon>
    </lineage>
</organism>
<dbReference type="InterPro" id="IPR029044">
    <property type="entry name" value="Nucleotide-diphossugar_trans"/>
</dbReference>
<evidence type="ECO:0000256" key="1">
    <source>
        <dbReference type="SAM" id="Phobius"/>
    </source>
</evidence>
<keyword evidence="1" id="KW-0812">Transmembrane</keyword>
<dbReference type="EMBL" id="AUPL01000370">
    <property type="protein sequence ID" value="ESL11871.1"/>
    <property type="molecule type" value="Genomic_DNA"/>
</dbReference>
<accession>A0A061JCL9</accession>
<dbReference type="Gene3D" id="3.90.550.10">
    <property type="entry name" value="Spore Coat Polysaccharide Biosynthesis Protein SpsA, Chain A"/>
    <property type="match status" value="1"/>
</dbReference>
<proteinExistence type="predicted"/>
<keyword evidence="1" id="KW-0472">Membrane</keyword>
<name>A0A061JCL9_TRYRA</name>
<dbReference type="VEuPathDB" id="TriTrypDB:TRSC58_00370"/>
<evidence type="ECO:0000313" key="2">
    <source>
        <dbReference type="EMBL" id="ESL11871.1"/>
    </source>
</evidence>
<comment type="caution">
    <text evidence="2">The sequence shown here is derived from an EMBL/GenBank/DDBJ whole genome shotgun (WGS) entry which is preliminary data.</text>
</comment>
<dbReference type="PANTHER" id="PTHR33604">
    <property type="entry name" value="OSJNBA0004B13.7 PROTEIN"/>
    <property type="match status" value="1"/>
</dbReference>
<feature type="transmembrane region" description="Helical" evidence="1">
    <location>
        <begin position="41"/>
        <end position="64"/>
    </location>
</feature>
<gene>
    <name evidence="2" type="ORF">TRSC58_00370</name>
</gene>
<dbReference type="SUPFAM" id="SSF53448">
    <property type="entry name" value="Nucleotide-diphospho-sugar transferases"/>
    <property type="match status" value="1"/>
</dbReference>
<keyword evidence="3" id="KW-1185">Reference proteome</keyword>
<dbReference type="PANTHER" id="PTHR33604:SF3">
    <property type="entry name" value="OSJNBA0004B13.7 PROTEIN"/>
    <property type="match status" value="1"/>
</dbReference>
<dbReference type="Proteomes" id="UP000031737">
    <property type="component" value="Unassembled WGS sequence"/>
</dbReference>
<reference evidence="2 3" key="1">
    <citation type="submission" date="2013-07" db="EMBL/GenBank/DDBJ databases">
        <authorList>
            <person name="Stoco P.H."/>
            <person name="Wagner G."/>
            <person name="Gerber A."/>
            <person name="Zaha A."/>
            <person name="Thompson C."/>
            <person name="Bartholomeu D.C."/>
            <person name="Luckemeyer D.D."/>
            <person name="Bahia D."/>
            <person name="Loreto E."/>
            <person name="Prestes E.B."/>
            <person name="Lima F.M."/>
            <person name="Rodrigues-Luiz G."/>
            <person name="Vallejo G.A."/>
            <person name="Filho J.F."/>
            <person name="Monteiro K.M."/>
            <person name="Tyler K.M."/>
            <person name="de Almeida L.G."/>
            <person name="Ortiz M.F."/>
            <person name="Siervo M.A."/>
            <person name="de Moraes M.H."/>
            <person name="Cunha O.L."/>
            <person name="Mendonca-Neto R."/>
            <person name="Silva R."/>
            <person name="Teixeira S.M."/>
            <person name="Murta S.M."/>
            <person name="Sincero T.C."/>
            <person name="Mendes T.A."/>
            <person name="Urmenyi T.P."/>
            <person name="Silva V.G."/>
            <person name="da Rocha W.D."/>
            <person name="Andersson B."/>
            <person name="Romanha A.J."/>
            <person name="Steindel M."/>
            <person name="de Vasconcelos A.T."/>
            <person name="Grisard E.C."/>
        </authorList>
    </citation>
    <scope>NUCLEOTIDE SEQUENCE [LARGE SCALE GENOMIC DNA]</scope>
    <source>
        <strain evidence="2 3">SC58</strain>
    </source>
</reference>
<keyword evidence="1" id="KW-1133">Transmembrane helix</keyword>